<evidence type="ECO:0000313" key="2">
    <source>
        <dbReference type="EMBL" id="CDW22943.1"/>
    </source>
</evidence>
<organism evidence="2">
    <name type="scientific">Lepeophtheirus salmonis</name>
    <name type="common">Salmon louse</name>
    <name type="synonym">Caligus salmonis</name>
    <dbReference type="NCBI Taxonomy" id="72036"/>
    <lineage>
        <taxon>Eukaryota</taxon>
        <taxon>Metazoa</taxon>
        <taxon>Ecdysozoa</taxon>
        <taxon>Arthropoda</taxon>
        <taxon>Crustacea</taxon>
        <taxon>Multicrustacea</taxon>
        <taxon>Hexanauplia</taxon>
        <taxon>Copepoda</taxon>
        <taxon>Siphonostomatoida</taxon>
        <taxon>Caligidae</taxon>
        <taxon>Lepeophtheirus</taxon>
    </lineage>
</organism>
<dbReference type="EMBL" id="HACA01005582">
    <property type="protein sequence ID" value="CDW22943.1"/>
    <property type="molecule type" value="Transcribed_RNA"/>
</dbReference>
<sequence length="54" mass="5606">MCARAVDSLRTSGKSCGQTGPNSVAERMFLHGETVTGGMKRREPIGGAAKGMPL</sequence>
<accession>A0A0K2TAB8</accession>
<feature type="compositionally biased region" description="Polar residues" evidence="1">
    <location>
        <begin position="9"/>
        <end position="22"/>
    </location>
</feature>
<proteinExistence type="predicted"/>
<name>A0A0K2TAB8_LEPSM</name>
<feature type="region of interest" description="Disordered" evidence="1">
    <location>
        <begin position="34"/>
        <end position="54"/>
    </location>
</feature>
<feature type="region of interest" description="Disordered" evidence="1">
    <location>
        <begin position="1"/>
        <end position="22"/>
    </location>
</feature>
<dbReference type="AlphaFoldDB" id="A0A0K2TAB8"/>
<reference evidence="2" key="1">
    <citation type="submission" date="2014-05" db="EMBL/GenBank/DDBJ databases">
        <authorList>
            <person name="Chronopoulou M."/>
        </authorList>
    </citation>
    <scope>NUCLEOTIDE SEQUENCE</scope>
    <source>
        <tissue evidence="2">Whole organism</tissue>
    </source>
</reference>
<evidence type="ECO:0000256" key="1">
    <source>
        <dbReference type="SAM" id="MobiDB-lite"/>
    </source>
</evidence>
<protein>
    <submittedName>
        <fullName evidence="2">Uncharacterized protein</fullName>
    </submittedName>
</protein>